<dbReference type="PANTHER" id="PTHR26312">
    <property type="entry name" value="TETRATRICOPEPTIDE REPEAT PROTEIN 5"/>
    <property type="match status" value="1"/>
</dbReference>
<sequence>MRLKIAQPTLQCSLVLPQSFPSPNPTSPINSSSSSTKSTKRNTTFLYKFSVLTTWPSTKLLKSRSFNKPISTAPTMKRACSHADFDDFSHEDLSEIIQNFELSEDENTTTWSKSVVGTEEHRTNLSFRASLFPSKLGSLEPFTLGIEPEPPQWPEREELIWAIIERRANSVDFPLSLRIIKKKQQWQEGFGGLGESTSCSVKKTFSSMVFIILELQSHALKMREFISYEDLEKIKARVHREMYASFAWLFEQVFSRTPSLMICLMILLADFSIYSMSHNTAIQDNSLLSTLCEATENVSALESMNQLQFESFSRKICGGGNVHSLPDDLSGFSWNEDCKISEKDAGLWGLVVDEATRMQEESRGGVVDHDTMQSLVSPVLVELEPDDYTEYYRTDLLYQMGLSQDPNNSLLLCNYAQFLHLVANDHDRGYSEFGGEKSKPRAEECFKRAIQVEPYDAEALSRYANFLWIVRKDLWGAEERFLEAIAAEPENPFHASKYANFLWSTGGEETCFPINTC</sequence>
<keyword evidence="3" id="KW-1185">Reference proteome</keyword>
<dbReference type="AlphaFoldDB" id="A0A4S4EIY7"/>
<feature type="region of interest" description="Disordered" evidence="1">
    <location>
        <begin position="16"/>
        <end position="38"/>
    </location>
</feature>
<proteinExistence type="predicted"/>
<dbReference type="SUPFAM" id="SSF48452">
    <property type="entry name" value="TPR-like"/>
    <property type="match status" value="1"/>
</dbReference>
<organism evidence="2 3">
    <name type="scientific">Camellia sinensis var. sinensis</name>
    <name type="common">China tea</name>
    <dbReference type="NCBI Taxonomy" id="542762"/>
    <lineage>
        <taxon>Eukaryota</taxon>
        <taxon>Viridiplantae</taxon>
        <taxon>Streptophyta</taxon>
        <taxon>Embryophyta</taxon>
        <taxon>Tracheophyta</taxon>
        <taxon>Spermatophyta</taxon>
        <taxon>Magnoliopsida</taxon>
        <taxon>eudicotyledons</taxon>
        <taxon>Gunneridae</taxon>
        <taxon>Pentapetalae</taxon>
        <taxon>asterids</taxon>
        <taxon>Ericales</taxon>
        <taxon>Theaceae</taxon>
        <taxon>Camellia</taxon>
    </lineage>
</organism>
<dbReference type="InterPro" id="IPR011990">
    <property type="entry name" value="TPR-like_helical_dom_sf"/>
</dbReference>
<evidence type="ECO:0000313" key="3">
    <source>
        <dbReference type="Proteomes" id="UP000306102"/>
    </source>
</evidence>
<dbReference type="EMBL" id="SDRB02004344">
    <property type="protein sequence ID" value="THG16014.1"/>
    <property type="molecule type" value="Genomic_DNA"/>
</dbReference>
<gene>
    <name evidence="2" type="ORF">TEA_008110</name>
</gene>
<evidence type="ECO:0000313" key="2">
    <source>
        <dbReference type="EMBL" id="THG16014.1"/>
    </source>
</evidence>
<name>A0A4S4EIY7_CAMSN</name>
<reference evidence="2 3" key="1">
    <citation type="journal article" date="2018" name="Proc. Natl. Acad. Sci. U.S.A.">
        <title>Draft genome sequence of Camellia sinensis var. sinensis provides insights into the evolution of the tea genome and tea quality.</title>
        <authorList>
            <person name="Wei C."/>
            <person name="Yang H."/>
            <person name="Wang S."/>
            <person name="Zhao J."/>
            <person name="Liu C."/>
            <person name="Gao L."/>
            <person name="Xia E."/>
            <person name="Lu Y."/>
            <person name="Tai Y."/>
            <person name="She G."/>
            <person name="Sun J."/>
            <person name="Cao H."/>
            <person name="Tong W."/>
            <person name="Gao Q."/>
            <person name="Li Y."/>
            <person name="Deng W."/>
            <person name="Jiang X."/>
            <person name="Wang W."/>
            <person name="Chen Q."/>
            <person name="Zhang S."/>
            <person name="Li H."/>
            <person name="Wu J."/>
            <person name="Wang P."/>
            <person name="Li P."/>
            <person name="Shi C."/>
            <person name="Zheng F."/>
            <person name="Jian J."/>
            <person name="Huang B."/>
            <person name="Shan D."/>
            <person name="Shi M."/>
            <person name="Fang C."/>
            <person name="Yue Y."/>
            <person name="Li F."/>
            <person name="Li D."/>
            <person name="Wei S."/>
            <person name="Han B."/>
            <person name="Jiang C."/>
            <person name="Yin Y."/>
            <person name="Xia T."/>
            <person name="Zhang Z."/>
            <person name="Bennetzen J.L."/>
            <person name="Zhao S."/>
            <person name="Wan X."/>
        </authorList>
    </citation>
    <scope>NUCLEOTIDE SEQUENCE [LARGE SCALE GENOMIC DNA]</scope>
    <source>
        <strain evidence="3">cv. Shuchazao</strain>
        <tissue evidence="2">Leaf</tissue>
    </source>
</reference>
<dbReference type="PANTHER" id="PTHR26312:SF176">
    <property type="entry name" value="TETRATRICOPEPTIDE-LIKE HELICAL DOMAIN-CONTAINING PROTEIN-RELATED"/>
    <property type="match status" value="1"/>
</dbReference>
<comment type="caution">
    <text evidence="2">The sequence shown here is derived from an EMBL/GenBank/DDBJ whole genome shotgun (WGS) entry which is preliminary data.</text>
</comment>
<evidence type="ECO:0000256" key="1">
    <source>
        <dbReference type="SAM" id="MobiDB-lite"/>
    </source>
</evidence>
<dbReference type="Proteomes" id="UP000306102">
    <property type="component" value="Unassembled WGS sequence"/>
</dbReference>
<protein>
    <submittedName>
        <fullName evidence="2">Uncharacterized protein</fullName>
    </submittedName>
</protein>
<dbReference type="Gene3D" id="1.25.40.10">
    <property type="entry name" value="Tetratricopeptide repeat domain"/>
    <property type="match status" value="1"/>
</dbReference>
<feature type="compositionally biased region" description="Low complexity" evidence="1">
    <location>
        <begin position="27"/>
        <end position="38"/>
    </location>
</feature>
<accession>A0A4S4EIY7</accession>